<feature type="transmembrane region" description="Helical" evidence="2">
    <location>
        <begin position="203"/>
        <end position="226"/>
    </location>
</feature>
<feature type="transmembrane region" description="Helical" evidence="2">
    <location>
        <begin position="265"/>
        <end position="283"/>
    </location>
</feature>
<sequence length="1637" mass="183474">MKNIALKFKNFWKIKRNQKTMALFFVLFVSVGLSVTFVSVHAGEFLNDIINGLISVVSQILFWLARLCMDVTLWSWEYFIELAAYNDFMNAPPVTIGWVMIRDFANMFFIVALMVIAIGTVLGVEQYEWKKSLVKLIFAAIFINFSKLILQLVLDFAQILMDTFLVAFKGQSGGNLINIFRFDTLLEMTRNRDISNSSLRFDLFIGAVVSFIMALLVMLTMGAYLIVMIGRMIVLWMLMILSPLAFVLSAFPFGKGYSSEFWKNFFNYAMVGPVMVFFTWLAFASLQSANIASDINLQVSKLTQAGSTSGDPSISASAASTWESLASYFIALGFFIVGIQMVGRMGVVGGGLTSKAMDFTKKAATIASGYAAGRWLVDKGLEKGDRALKGVGGYAKGTARLAYSKTGISDKLHEKRMDPKSRLGQFMNIPQRRRNALSRLDELKEAKGKEISATQGAGFWGASDEKLGRQLASTELAEQRKSAKKQRLKDSATKAFYREDMETDSKNHIEKIKAMVGIDISTALKDAGGNNELFDNLQKAITAGNYTDYEGAWKDIEKEMDDRFDYGQLQKAIDSGDGEEITKAVEVIKKKSPIMSVHQEIAGAISGDEKARIEMGELDMKIKAAESDEQIGVIADLKRVIGNTDLTEVDDKKQILDIIGDATQDSKREAVTNVVDLVKAGKFSVAEKSLDELERDHGVEAEDTAPIREAIRNAIKARESDEYDKVVKAIESGDWAEANSALSKISLPKDAGKLKLRENLQKSIFNADKDEADKALLDIGATLDKEESKEVAISAVQELEPKKDINYTKYKELEKAVNNDDLMTANSIIEGLESEGIMRAKMEKENYEEERIASAIDKMEKDKTVSPKIIRKYKKVQDLVRSGKGIEARKMIEKIEQTPELGLQSSLASFTTARTDKEREEALAGMRSSLSSMSTAAAPKQEALKEYKAKKREIDREAASGTRLISTILGGMYAEEERGSAKARMDEIQGMFKHSYLKLEQKEVEDKMVASNKKLVSKKKAGMTSADQEEAYIDYARQIKADQLMAELMDDIESGLRKAMNDKEGDGTWESLDVIDKNAKIAEQMKRAETKEKINKNKKETSEIKTSNQADEILEKVRKEKISKIDKEMIEKYGIDWAKNSTAVTEKEQKVHKIMESFPDTKEKVVDKYIVDSIDDKERSEAYERDGVYDNVAMLGGEYESYKAGTRGRKFITEYEKEKARLADVFRGIEGKSTDRLRMWEEKQAFQEFEDNKREYEQLERDIQKRYKQLQKLNEKEDKKDPNDRFTVADKKARESLSQSLSRDMAVFAKEYSGVIPGLSADLDSSFADVKVNTSENIGRVIAAIITGRKWDDVKDDAGFKEVEDEMHQRFKEKDSRLFRMLGQGLNSASRSLTSTESYMQVSEGVDEFGRRAFGMTNNMKAGAGKGKVLGTGTYQDGSTWREYQENMMARPSFSRYGIKDGRAYSVLQGGRAVRLKHEQAYEELMAIASKMTAEKIAQMEKTIFNGLTTGSTSDVAYDGKEFQVADEMKTTLALWMQQFANRYNALDAKDTIGRRQAIEAWRTGLEQLGVAKIKGEDVQKASIVELAEFANEKLNGQTVGKRTIVSDDVVIEINVEELKAKSEEKPGSPNSGKKNN</sequence>
<name>A0A1F6LK82_9BACT</name>
<keyword evidence="2" id="KW-0812">Transmembrane</keyword>
<comment type="caution">
    <text evidence="3">The sequence shown here is derived from an EMBL/GenBank/DDBJ whole genome shotgun (WGS) entry which is preliminary data.</text>
</comment>
<evidence type="ECO:0000313" key="4">
    <source>
        <dbReference type="Proteomes" id="UP000177067"/>
    </source>
</evidence>
<reference evidence="3 4" key="1">
    <citation type="journal article" date="2016" name="Nat. Commun.">
        <title>Thousands of microbial genomes shed light on interconnected biogeochemical processes in an aquifer system.</title>
        <authorList>
            <person name="Anantharaman K."/>
            <person name="Brown C.T."/>
            <person name="Hug L.A."/>
            <person name="Sharon I."/>
            <person name="Castelle C.J."/>
            <person name="Probst A.J."/>
            <person name="Thomas B.C."/>
            <person name="Singh A."/>
            <person name="Wilkins M.J."/>
            <person name="Karaoz U."/>
            <person name="Brodie E.L."/>
            <person name="Williams K.H."/>
            <person name="Hubbard S.S."/>
            <person name="Banfield J.F."/>
        </authorList>
    </citation>
    <scope>NUCLEOTIDE SEQUENCE [LARGE SCALE GENOMIC DNA]</scope>
</reference>
<evidence type="ECO:0000313" key="3">
    <source>
        <dbReference type="EMBL" id="OGH59777.1"/>
    </source>
</evidence>
<feature type="transmembrane region" description="Helical" evidence="2">
    <location>
        <begin position="107"/>
        <end position="124"/>
    </location>
</feature>
<evidence type="ECO:0000256" key="1">
    <source>
        <dbReference type="SAM" id="MobiDB-lite"/>
    </source>
</evidence>
<accession>A0A1F6LK82</accession>
<evidence type="ECO:0000256" key="2">
    <source>
        <dbReference type="SAM" id="Phobius"/>
    </source>
</evidence>
<keyword evidence="2" id="KW-1133">Transmembrane helix</keyword>
<feature type="transmembrane region" description="Helical" evidence="2">
    <location>
        <begin position="233"/>
        <end position="253"/>
    </location>
</feature>
<dbReference type="EMBL" id="MFPS01000006">
    <property type="protein sequence ID" value="OGH59777.1"/>
    <property type="molecule type" value="Genomic_DNA"/>
</dbReference>
<feature type="compositionally biased region" description="Basic and acidic residues" evidence="1">
    <location>
        <begin position="1273"/>
        <end position="1292"/>
    </location>
</feature>
<feature type="transmembrane region" description="Helical" evidence="2">
    <location>
        <begin position="21"/>
        <end position="43"/>
    </location>
</feature>
<proteinExistence type="predicted"/>
<gene>
    <name evidence="3" type="ORF">A2725_02040</name>
</gene>
<feature type="transmembrane region" description="Helical" evidence="2">
    <location>
        <begin position="136"/>
        <end position="154"/>
    </location>
</feature>
<dbReference type="Proteomes" id="UP000177067">
    <property type="component" value="Unassembled WGS sequence"/>
</dbReference>
<feature type="transmembrane region" description="Helical" evidence="2">
    <location>
        <begin position="325"/>
        <end position="343"/>
    </location>
</feature>
<keyword evidence="2" id="KW-0472">Membrane</keyword>
<feature type="region of interest" description="Disordered" evidence="1">
    <location>
        <begin position="1271"/>
        <end position="1292"/>
    </location>
</feature>
<organism evidence="3 4">
    <name type="scientific">Candidatus Magasanikbacteria bacterium RIFCSPHIGHO2_01_FULL_33_34</name>
    <dbReference type="NCBI Taxonomy" id="1798671"/>
    <lineage>
        <taxon>Bacteria</taxon>
        <taxon>Candidatus Magasanikiibacteriota</taxon>
    </lineage>
</organism>
<protein>
    <submittedName>
        <fullName evidence="3">Uncharacterized protein</fullName>
    </submittedName>
</protein>